<keyword evidence="3" id="KW-0285">Flavoprotein</keyword>
<dbReference type="RefSeq" id="XP_012570206.2">
    <property type="nucleotide sequence ID" value="XM_012714752.2"/>
</dbReference>
<dbReference type="Proteomes" id="UP000087171">
    <property type="component" value="Chromosome Ca4"/>
</dbReference>
<evidence type="ECO:0000256" key="3">
    <source>
        <dbReference type="ARBA" id="ARBA00022630"/>
    </source>
</evidence>
<evidence type="ECO:0000259" key="10">
    <source>
        <dbReference type="Pfam" id="PF06574"/>
    </source>
</evidence>
<keyword evidence="8" id="KW-0274">FAD</keyword>
<dbReference type="STRING" id="3827.A0A1S3E593"/>
<keyword evidence="9" id="KW-0067">ATP-binding</keyword>
<evidence type="ECO:0000313" key="12">
    <source>
        <dbReference type="RefSeq" id="XP_012570206.2"/>
    </source>
</evidence>
<evidence type="ECO:0000313" key="11">
    <source>
        <dbReference type="Proteomes" id="UP000087171"/>
    </source>
</evidence>
<dbReference type="GO" id="GO:0009507">
    <property type="term" value="C:chloroplast"/>
    <property type="evidence" value="ECO:0007669"/>
    <property type="project" value="TreeGrafter"/>
</dbReference>
<dbReference type="UniPathway" id="UPA00277">
    <property type="reaction ID" value="UER00407"/>
</dbReference>
<dbReference type="GeneID" id="101490592"/>
<evidence type="ECO:0000256" key="8">
    <source>
        <dbReference type="ARBA" id="ARBA00022827"/>
    </source>
</evidence>
<gene>
    <name evidence="12" type="primary">LOC101490592</name>
</gene>
<evidence type="ECO:0000256" key="7">
    <source>
        <dbReference type="ARBA" id="ARBA00022741"/>
    </source>
</evidence>
<evidence type="ECO:0000256" key="4">
    <source>
        <dbReference type="ARBA" id="ARBA00022643"/>
    </source>
</evidence>
<dbReference type="CDD" id="cd02064">
    <property type="entry name" value="FAD_synthetase_N"/>
    <property type="match status" value="1"/>
</dbReference>
<organism evidence="11 12">
    <name type="scientific">Cicer arietinum</name>
    <name type="common">Chickpea</name>
    <name type="synonym">Garbanzo</name>
    <dbReference type="NCBI Taxonomy" id="3827"/>
    <lineage>
        <taxon>Eukaryota</taxon>
        <taxon>Viridiplantae</taxon>
        <taxon>Streptophyta</taxon>
        <taxon>Embryophyta</taxon>
        <taxon>Tracheophyta</taxon>
        <taxon>Spermatophyta</taxon>
        <taxon>Magnoliopsida</taxon>
        <taxon>eudicotyledons</taxon>
        <taxon>Gunneridae</taxon>
        <taxon>Pentapetalae</taxon>
        <taxon>rosids</taxon>
        <taxon>fabids</taxon>
        <taxon>Fabales</taxon>
        <taxon>Fabaceae</taxon>
        <taxon>Papilionoideae</taxon>
        <taxon>50 kb inversion clade</taxon>
        <taxon>NPAAA clade</taxon>
        <taxon>Hologalegina</taxon>
        <taxon>IRL clade</taxon>
        <taxon>Cicereae</taxon>
        <taxon>Cicer</taxon>
    </lineage>
</organism>
<dbReference type="EC" id="2.7.7.2" evidence="2"/>
<evidence type="ECO:0000256" key="2">
    <source>
        <dbReference type="ARBA" id="ARBA00012393"/>
    </source>
</evidence>
<dbReference type="OrthoDB" id="414641at2759"/>
<dbReference type="InterPro" id="IPR015864">
    <property type="entry name" value="FAD_synthase"/>
</dbReference>
<sequence>MFGVNRISHHFRDCEHFGGFVGFRFNFNSLHTFHLSFPRSLKPSFAPSTTTLRSNNCFSSTPSNSPRQIPLLFHCFSQQEDEREILSDGISAVAGGVVALGKFDALHIGHRELAIQASRAGPPFLLSFVGMAKVLGWENRAPIVAKCDRKRILSSWVPYCGNMVPEEFQIEFSCVRHLSPQQFVEKLSKELKVRGVVAGENYRFGYKAAGDALELVKLCEEYGMEAYIIKSVMDKNQFSTNINSSASSKERGQVSSTRVREALAVGDMTYVSELLGRQHRLVLMATDRERFSFGRYKVSAPKSCLLNLAPKEGLYEKCSLLLGQENVMLCRVIIDSKFVHIEPDFGGSSDIFGTHNLQYLHIEFGDSNP</sequence>
<dbReference type="InterPro" id="IPR014729">
    <property type="entry name" value="Rossmann-like_a/b/a_fold"/>
</dbReference>
<keyword evidence="7" id="KW-0547">Nucleotide-binding</keyword>
<dbReference type="Pfam" id="PF06574">
    <property type="entry name" value="FAD_syn"/>
    <property type="match status" value="1"/>
</dbReference>
<dbReference type="PANTHER" id="PTHR12714">
    <property type="entry name" value="PROTEIN-S ISOPRENYLCYSTEINE O-METHYLTRANSFERASE"/>
    <property type="match status" value="1"/>
</dbReference>
<keyword evidence="4" id="KW-0288">FMN</keyword>
<keyword evidence="11" id="KW-1185">Reference proteome</keyword>
<dbReference type="AlphaFoldDB" id="A0A1S3E593"/>
<accession>A0A1S3E593</accession>
<evidence type="ECO:0000256" key="5">
    <source>
        <dbReference type="ARBA" id="ARBA00022679"/>
    </source>
</evidence>
<feature type="domain" description="FAD synthetase" evidence="10">
    <location>
        <begin position="95"/>
        <end position="236"/>
    </location>
</feature>
<dbReference type="PANTHER" id="PTHR12714:SF20">
    <property type="entry name" value="FAD SYNTHETASE 1, CHLOROPLASTIC-RELATED"/>
    <property type="match status" value="1"/>
</dbReference>
<keyword evidence="5" id="KW-0808">Transferase</keyword>
<dbReference type="GO" id="GO:0003919">
    <property type="term" value="F:FMN adenylyltransferase activity"/>
    <property type="evidence" value="ECO:0007669"/>
    <property type="project" value="UniProtKB-EC"/>
</dbReference>
<evidence type="ECO:0000256" key="6">
    <source>
        <dbReference type="ARBA" id="ARBA00022695"/>
    </source>
</evidence>
<comment type="pathway">
    <text evidence="1">Cofactor biosynthesis; FAD biosynthesis; FAD from FMN: step 1/1.</text>
</comment>
<dbReference type="GO" id="GO:0009231">
    <property type="term" value="P:riboflavin biosynthetic process"/>
    <property type="evidence" value="ECO:0007669"/>
    <property type="project" value="InterPro"/>
</dbReference>
<evidence type="ECO:0000256" key="9">
    <source>
        <dbReference type="ARBA" id="ARBA00022840"/>
    </source>
</evidence>
<protein>
    <recommendedName>
        <fullName evidence="2">FAD synthase</fullName>
        <ecNumber evidence="2">2.7.7.2</ecNumber>
    </recommendedName>
</protein>
<dbReference type="GO" id="GO:0006747">
    <property type="term" value="P:FAD biosynthetic process"/>
    <property type="evidence" value="ECO:0007669"/>
    <property type="project" value="UniProtKB-UniPathway"/>
</dbReference>
<reference evidence="11" key="1">
    <citation type="journal article" date="2013" name="Nat. Biotechnol.">
        <title>Draft genome sequence of chickpea (Cicer arietinum) provides a resource for trait improvement.</title>
        <authorList>
            <person name="Varshney R.K."/>
            <person name="Song C."/>
            <person name="Saxena R.K."/>
            <person name="Azam S."/>
            <person name="Yu S."/>
            <person name="Sharpe A.G."/>
            <person name="Cannon S."/>
            <person name="Baek J."/>
            <person name="Rosen B.D."/>
            <person name="Tar'an B."/>
            <person name="Millan T."/>
            <person name="Zhang X."/>
            <person name="Ramsay L.D."/>
            <person name="Iwata A."/>
            <person name="Wang Y."/>
            <person name="Nelson W."/>
            <person name="Farmer A.D."/>
            <person name="Gaur P.M."/>
            <person name="Soderlund C."/>
            <person name="Penmetsa R.V."/>
            <person name="Xu C."/>
            <person name="Bharti A.K."/>
            <person name="He W."/>
            <person name="Winter P."/>
            <person name="Zhao S."/>
            <person name="Hane J.K."/>
            <person name="Carrasquilla-Garcia N."/>
            <person name="Condie J.A."/>
            <person name="Upadhyaya H.D."/>
            <person name="Luo M.C."/>
            <person name="Thudi M."/>
            <person name="Gowda C.L."/>
            <person name="Singh N.P."/>
            <person name="Lichtenzveig J."/>
            <person name="Gali K.K."/>
            <person name="Rubio J."/>
            <person name="Nadarajan N."/>
            <person name="Dolezel J."/>
            <person name="Bansal K.C."/>
            <person name="Xu X."/>
            <person name="Edwards D."/>
            <person name="Zhang G."/>
            <person name="Kahl G."/>
            <person name="Gil J."/>
            <person name="Singh K.B."/>
            <person name="Datta S.K."/>
            <person name="Jackson S.A."/>
            <person name="Wang J."/>
            <person name="Cook D.R."/>
        </authorList>
    </citation>
    <scope>NUCLEOTIDE SEQUENCE [LARGE SCALE GENOMIC DNA]</scope>
    <source>
        <strain evidence="11">cv. CDC Frontier</strain>
    </source>
</reference>
<evidence type="ECO:0000256" key="1">
    <source>
        <dbReference type="ARBA" id="ARBA00004726"/>
    </source>
</evidence>
<dbReference type="Gene3D" id="3.40.50.620">
    <property type="entry name" value="HUPs"/>
    <property type="match status" value="1"/>
</dbReference>
<reference evidence="12" key="2">
    <citation type="submission" date="2025-08" db="UniProtKB">
        <authorList>
            <consortium name="RefSeq"/>
        </authorList>
    </citation>
    <scope>IDENTIFICATION</scope>
    <source>
        <tissue evidence="12">Etiolated seedlings</tissue>
    </source>
</reference>
<name>A0A1S3E593_CICAR</name>
<dbReference type="KEGG" id="cam:101490592"/>
<dbReference type="GO" id="GO:0005524">
    <property type="term" value="F:ATP binding"/>
    <property type="evidence" value="ECO:0007669"/>
    <property type="project" value="UniProtKB-KW"/>
</dbReference>
<proteinExistence type="predicted"/>
<keyword evidence="6" id="KW-0548">Nucleotidyltransferase</keyword>
<dbReference type="SUPFAM" id="SSF52374">
    <property type="entry name" value="Nucleotidylyl transferase"/>
    <property type="match status" value="1"/>
</dbReference>